<protein>
    <recommendedName>
        <fullName evidence="6">Aminotransferase class I/classII large domain-containing protein</fullName>
    </recommendedName>
</protein>
<evidence type="ECO:0000256" key="2">
    <source>
        <dbReference type="ARBA" id="ARBA00007441"/>
    </source>
</evidence>
<organism evidence="7">
    <name type="scientific">uncultured bacterium</name>
    <name type="common">gcode 4</name>
    <dbReference type="NCBI Taxonomy" id="1234023"/>
    <lineage>
        <taxon>Bacteria</taxon>
        <taxon>environmental samples</taxon>
    </lineage>
</organism>
<dbReference type="GO" id="GO:0006520">
    <property type="term" value="P:amino acid metabolic process"/>
    <property type="evidence" value="ECO:0007669"/>
    <property type="project" value="InterPro"/>
</dbReference>
<comment type="cofactor">
    <cofactor evidence="1">
        <name>pyridoxal 5'-phosphate</name>
        <dbReference type="ChEBI" id="CHEBI:597326"/>
    </cofactor>
</comment>
<accession>K2G8D8</accession>
<comment type="similarity">
    <text evidence="2">Belongs to the class-I pyridoxal-phosphate-dependent aminotransferase family.</text>
</comment>
<dbReference type="InterPro" id="IPR050596">
    <property type="entry name" value="AspAT/PAT-like"/>
</dbReference>
<dbReference type="GO" id="GO:0008483">
    <property type="term" value="F:transaminase activity"/>
    <property type="evidence" value="ECO:0007669"/>
    <property type="project" value="UniProtKB-KW"/>
</dbReference>
<dbReference type="PANTHER" id="PTHR46383">
    <property type="entry name" value="ASPARTATE AMINOTRANSFERASE"/>
    <property type="match status" value="1"/>
</dbReference>
<name>K2G8D8_9BACT</name>
<dbReference type="Pfam" id="PF00155">
    <property type="entry name" value="Aminotran_1_2"/>
    <property type="match status" value="1"/>
</dbReference>
<sequence length="386" mass="46698">MKNLSQEILKNAAKFAQEEQIPLIRQINSIAHPNAIRLWLWELPYEVDDKILEIIKNPKEEYFRYAPNAWIIPLRRSVALNYWNEYNEENVVITIWVQEAMFIVLSILKKLWAKKILIPEIYFWIYKKIPSELWLEIETFALDSHFKPNFENLENKLNSFNPEIIIINSPCNPTWTIYSKEDNKKLAEIFLKNRNPIVISDEIYNKLTFNEEFETFFNYYENTIVVDWISKSWASAGLRVWWIFNWNKDLSKLFIWIWTTIKSSTPTLNQYAAMPIVNWETKNSIDSYKEKLKINSLVVEKYLNELWIVFNSSQWWFYMFPDIKDFVWDDSEDFCRFAAKNENWVVVIPWKAFWKPTNVRISFASDKIEEWMKRFSMLLSEFKTKR</sequence>
<dbReference type="InterPro" id="IPR015424">
    <property type="entry name" value="PyrdxlP-dep_Trfase"/>
</dbReference>
<comment type="caution">
    <text evidence="7">The sequence shown here is derived from an EMBL/GenBank/DDBJ whole genome shotgun (WGS) entry which is preliminary data.</text>
</comment>
<dbReference type="Gene3D" id="3.90.1150.10">
    <property type="entry name" value="Aspartate Aminotransferase, domain 1"/>
    <property type="match status" value="1"/>
</dbReference>
<reference evidence="7" key="1">
    <citation type="journal article" date="2012" name="Science">
        <title>Fermentation, hydrogen, and sulfur metabolism in multiple uncultivated bacterial phyla.</title>
        <authorList>
            <person name="Wrighton K.C."/>
            <person name="Thomas B.C."/>
            <person name="Sharon I."/>
            <person name="Miller C.S."/>
            <person name="Castelle C.J."/>
            <person name="VerBerkmoes N.C."/>
            <person name="Wilkins M.J."/>
            <person name="Hettich R.L."/>
            <person name="Lipton M.S."/>
            <person name="Williams K.H."/>
            <person name="Long P.E."/>
            <person name="Banfield J.F."/>
        </authorList>
    </citation>
    <scope>NUCLEOTIDE SEQUENCE [LARGE SCALE GENOMIC DNA]</scope>
</reference>
<dbReference type="CDD" id="cd00609">
    <property type="entry name" value="AAT_like"/>
    <property type="match status" value="1"/>
</dbReference>
<feature type="domain" description="Aminotransferase class I/classII large" evidence="6">
    <location>
        <begin position="59"/>
        <end position="365"/>
    </location>
</feature>
<dbReference type="AlphaFoldDB" id="K2G8D8"/>
<proteinExistence type="inferred from homology"/>
<dbReference type="InterPro" id="IPR004839">
    <property type="entry name" value="Aminotransferase_I/II_large"/>
</dbReference>
<dbReference type="Gene3D" id="3.40.640.10">
    <property type="entry name" value="Type I PLP-dependent aspartate aminotransferase-like (Major domain)"/>
    <property type="match status" value="1"/>
</dbReference>
<evidence type="ECO:0000256" key="4">
    <source>
        <dbReference type="ARBA" id="ARBA00022679"/>
    </source>
</evidence>
<dbReference type="PANTHER" id="PTHR46383:SF1">
    <property type="entry name" value="ASPARTATE AMINOTRANSFERASE"/>
    <property type="match status" value="1"/>
</dbReference>
<dbReference type="GO" id="GO:0030170">
    <property type="term" value="F:pyridoxal phosphate binding"/>
    <property type="evidence" value="ECO:0007669"/>
    <property type="project" value="InterPro"/>
</dbReference>
<keyword evidence="5" id="KW-0663">Pyridoxal phosphate</keyword>
<dbReference type="SUPFAM" id="SSF53383">
    <property type="entry name" value="PLP-dependent transferases"/>
    <property type="match status" value="1"/>
</dbReference>
<gene>
    <name evidence="7" type="ORF">ACD_4C00306G0005</name>
</gene>
<dbReference type="InterPro" id="IPR015422">
    <property type="entry name" value="PyrdxlP-dep_Trfase_small"/>
</dbReference>
<evidence type="ECO:0000256" key="3">
    <source>
        <dbReference type="ARBA" id="ARBA00022576"/>
    </source>
</evidence>
<evidence type="ECO:0000313" key="7">
    <source>
        <dbReference type="EMBL" id="EKE26389.1"/>
    </source>
</evidence>
<evidence type="ECO:0000259" key="6">
    <source>
        <dbReference type="Pfam" id="PF00155"/>
    </source>
</evidence>
<dbReference type="EMBL" id="AMFJ01000822">
    <property type="protein sequence ID" value="EKE26389.1"/>
    <property type="molecule type" value="Genomic_DNA"/>
</dbReference>
<evidence type="ECO:0000256" key="5">
    <source>
        <dbReference type="ARBA" id="ARBA00022898"/>
    </source>
</evidence>
<keyword evidence="3" id="KW-0032">Aminotransferase</keyword>
<keyword evidence="4" id="KW-0808">Transferase</keyword>
<dbReference type="InterPro" id="IPR015421">
    <property type="entry name" value="PyrdxlP-dep_Trfase_major"/>
</dbReference>
<evidence type="ECO:0000256" key="1">
    <source>
        <dbReference type="ARBA" id="ARBA00001933"/>
    </source>
</evidence>